<dbReference type="EMBL" id="FNJM01000001">
    <property type="protein sequence ID" value="SDO87339.1"/>
    <property type="molecule type" value="Genomic_DNA"/>
</dbReference>
<keyword evidence="2" id="KW-1185">Reference proteome</keyword>
<reference evidence="1 2" key="1">
    <citation type="submission" date="2016-10" db="EMBL/GenBank/DDBJ databases">
        <authorList>
            <person name="de Groot N.N."/>
        </authorList>
    </citation>
    <scope>NUCLEOTIDE SEQUENCE [LARGE SCALE GENOMIC DNA]</scope>
    <source>
        <strain evidence="1 2">DSM 12272</strain>
    </source>
</reference>
<dbReference type="Proteomes" id="UP000198597">
    <property type="component" value="Unassembled WGS sequence"/>
</dbReference>
<evidence type="ECO:0000313" key="2">
    <source>
        <dbReference type="Proteomes" id="UP000198597"/>
    </source>
</evidence>
<dbReference type="STRING" id="94869.SAMN04488529_101679"/>
<protein>
    <submittedName>
        <fullName evidence="1">Uncharacterized protein</fullName>
    </submittedName>
</protein>
<gene>
    <name evidence="1" type="ORF">SAMN04488529_101679</name>
</gene>
<name>A0A1H0N3P9_9CLOT</name>
<sequence>MKGEVIVKDEKFKLIEKNLYKFYEDQKSIKTIEREINILNNQYDEIEETLRSSRFNIEEQSSSPDFSEKVQSSSDSTSYVEKQMIKRVEILQREQQLILDKEVEREGKLRAIRRSSEGMKANIEMLSEEYKTFIKLKYAEKKAIEQIYPQINKSRSLTFELRGKIIEEIARWEYMIMEVNYHEMQS</sequence>
<dbReference type="AlphaFoldDB" id="A0A1H0N3P9"/>
<accession>A0A1H0N3P9</accession>
<organism evidence="1 2">
    <name type="scientific">Clostridium gasigenes</name>
    <dbReference type="NCBI Taxonomy" id="94869"/>
    <lineage>
        <taxon>Bacteria</taxon>
        <taxon>Bacillati</taxon>
        <taxon>Bacillota</taxon>
        <taxon>Clostridia</taxon>
        <taxon>Eubacteriales</taxon>
        <taxon>Clostridiaceae</taxon>
        <taxon>Clostridium</taxon>
    </lineage>
</organism>
<proteinExistence type="predicted"/>
<evidence type="ECO:0000313" key="1">
    <source>
        <dbReference type="EMBL" id="SDO87339.1"/>
    </source>
</evidence>